<comment type="subunit">
    <text evidence="5">Complex I is composed of 45 different subunits. This a component of the hydrophobic protein fraction. Interacts with BLOC1S1. Interacts with SLC2A4. Interacts with CLOCK. Interacts with RAB5IF.</text>
</comment>
<evidence type="ECO:0000256" key="1">
    <source>
        <dbReference type="ARBA" id="ARBA00038501"/>
    </source>
</evidence>
<sequence length="157" mass="18271">MRWFAGVPLIAYGKKTVKQPIYVTDVARAIVNIAKDPDSIGKTYALAGPNRYLLQDMVRYIFAVTHRPLFLYPLPRPIYHSLARFFELNPFDKWTSRDKVDRFHTTDKKFPDLPGLEDLDIIPTSLEQKAIEVLRRHRKYRWLDADLDVAKPATTVN</sequence>
<dbReference type="EMBL" id="KV944757">
    <property type="protein sequence ID" value="PIO25840.1"/>
    <property type="molecule type" value="Genomic_DNA"/>
</dbReference>
<comment type="similarity">
    <text evidence="1">Belongs to the complex I NDUFA9 subunit family.</text>
</comment>
<dbReference type="GO" id="GO:0005739">
    <property type="term" value="C:mitochondrion"/>
    <property type="evidence" value="ECO:0007669"/>
    <property type="project" value="TreeGrafter"/>
</dbReference>
<name>A0A2G9RD81_AQUCT</name>
<dbReference type="Proteomes" id="UP000228934">
    <property type="component" value="Unassembled WGS sequence"/>
</dbReference>
<dbReference type="InterPro" id="IPR051207">
    <property type="entry name" value="ComplexI_NDUFA9_subunit"/>
</dbReference>
<dbReference type="Gene3D" id="3.40.50.720">
    <property type="entry name" value="NAD(P)-binding Rossmann-like Domain"/>
    <property type="match status" value="1"/>
</dbReference>
<dbReference type="AlphaFoldDB" id="A0A2G9RD81"/>
<gene>
    <name evidence="6" type="ORF">AB205_0158130</name>
</gene>
<dbReference type="PANTHER" id="PTHR12126:SF11">
    <property type="entry name" value="NADH DEHYDROGENASE [UBIQUINONE] 1 ALPHA SUBCOMPLEX SUBUNIT 9, MITOCHONDRIAL"/>
    <property type="match status" value="1"/>
</dbReference>
<proteinExistence type="inferred from homology"/>
<evidence type="ECO:0000313" key="7">
    <source>
        <dbReference type="Proteomes" id="UP000228934"/>
    </source>
</evidence>
<dbReference type="SUPFAM" id="SSF51735">
    <property type="entry name" value="NAD(P)-binding Rossmann-fold domains"/>
    <property type="match status" value="1"/>
</dbReference>
<evidence type="ECO:0000256" key="2">
    <source>
        <dbReference type="ARBA" id="ARBA00040720"/>
    </source>
</evidence>
<protein>
    <recommendedName>
        <fullName evidence="2">NADH dehydrogenase [ubiquinone] 1 alpha subcomplex subunit 9, mitochondrial</fullName>
    </recommendedName>
    <alternativeName>
        <fullName evidence="4">Complex I-39kD</fullName>
    </alternativeName>
    <alternativeName>
        <fullName evidence="3">NADH-ubiquinone oxidoreductase 39 kDa subunit</fullName>
    </alternativeName>
</protein>
<organism evidence="6 7">
    <name type="scientific">Aquarana catesbeiana</name>
    <name type="common">American bullfrog</name>
    <name type="synonym">Rana catesbeiana</name>
    <dbReference type="NCBI Taxonomy" id="8400"/>
    <lineage>
        <taxon>Eukaryota</taxon>
        <taxon>Metazoa</taxon>
        <taxon>Chordata</taxon>
        <taxon>Craniata</taxon>
        <taxon>Vertebrata</taxon>
        <taxon>Euteleostomi</taxon>
        <taxon>Amphibia</taxon>
        <taxon>Batrachia</taxon>
        <taxon>Anura</taxon>
        <taxon>Neobatrachia</taxon>
        <taxon>Ranoidea</taxon>
        <taxon>Ranidae</taxon>
        <taxon>Aquarana</taxon>
    </lineage>
</organism>
<dbReference type="InterPro" id="IPR036291">
    <property type="entry name" value="NAD(P)-bd_dom_sf"/>
</dbReference>
<evidence type="ECO:0000256" key="5">
    <source>
        <dbReference type="ARBA" id="ARBA00046455"/>
    </source>
</evidence>
<dbReference type="OrthoDB" id="275457at2759"/>
<evidence type="ECO:0000256" key="4">
    <source>
        <dbReference type="ARBA" id="ARBA00043145"/>
    </source>
</evidence>
<dbReference type="PANTHER" id="PTHR12126">
    <property type="entry name" value="NADH-UBIQUINONE OXIDOREDUCTASE 39 KDA SUBUNIT-RELATED"/>
    <property type="match status" value="1"/>
</dbReference>
<accession>A0A2G9RD81</accession>
<evidence type="ECO:0000313" key="6">
    <source>
        <dbReference type="EMBL" id="PIO25840.1"/>
    </source>
</evidence>
<dbReference type="GO" id="GO:0044877">
    <property type="term" value="F:protein-containing complex binding"/>
    <property type="evidence" value="ECO:0007669"/>
    <property type="project" value="TreeGrafter"/>
</dbReference>
<reference evidence="7" key="1">
    <citation type="journal article" date="2017" name="Nat. Commun.">
        <title>The North American bullfrog draft genome provides insight into hormonal regulation of long noncoding RNA.</title>
        <authorList>
            <person name="Hammond S.A."/>
            <person name="Warren R.L."/>
            <person name="Vandervalk B.P."/>
            <person name="Kucuk E."/>
            <person name="Khan H."/>
            <person name="Gibb E.A."/>
            <person name="Pandoh P."/>
            <person name="Kirk H."/>
            <person name="Zhao Y."/>
            <person name="Jones M."/>
            <person name="Mungall A.J."/>
            <person name="Coope R."/>
            <person name="Pleasance S."/>
            <person name="Moore R.A."/>
            <person name="Holt R.A."/>
            <person name="Round J.M."/>
            <person name="Ohora S."/>
            <person name="Walle B.V."/>
            <person name="Veldhoen N."/>
            <person name="Helbing C.C."/>
            <person name="Birol I."/>
        </authorList>
    </citation>
    <scope>NUCLEOTIDE SEQUENCE [LARGE SCALE GENOMIC DNA]</scope>
</reference>
<keyword evidence="7" id="KW-1185">Reference proteome</keyword>
<evidence type="ECO:0000256" key="3">
    <source>
        <dbReference type="ARBA" id="ARBA00042000"/>
    </source>
</evidence>